<dbReference type="Proteomes" id="UP000214688">
    <property type="component" value="Chromosome"/>
</dbReference>
<gene>
    <name evidence="1" type="ORF">CIG75_06450</name>
</gene>
<name>A0A223CZY1_9BACL</name>
<dbReference type="EMBL" id="CP022657">
    <property type="protein sequence ID" value="ASS74646.1"/>
    <property type="molecule type" value="Genomic_DNA"/>
</dbReference>
<evidence type="ECO:0000313" key="2">
    <source>
        <dbReference type="Proteomes" id="UP000214688"/>
    </source>
</evidence>
<dbReference type="AlphaFoldDB" id="A0A223CZY1"/>
<sequence>MQLQKSFGNRATMQYLQARSSAKTLQRALESEEYNTKNEANIKSAKSFFDEYDKAVQRAYQYVISVPSLRGYADLDGYTQLWITKWNKYLNNEKVDLMAATFGYVIESLVSTEGSEFKPAPPSKCSVATQVTYGGTRPDLVLRSTKDGGDIAWLDLTASNSAEHIYDKEGWRDKVSIFAEATYPSLNPGTLSFMVQNKDNLGKLNEDDIKKRLAIAKEAYRQRKAEWIQLGKKFTYTKLKHDIGQPVVLQKLDGRIRQNFIHKKIMDYFGAEISLKMVPSVLQAMRVDPTSWHFSTGFSVSESAGESWLVDHPLPTEVEDSEMHVEE</sequence>
<proteinExistence type="predicted"/>
<keyword evidence="2" id="KW-1185">Reference proteome</keyword>
<organism evidence="1 2">
    <name type="scientific">Tumebacillus algifaecis</name>
    <dbReference type="NCBI Taxonomy" id="1214604"/>
    <lineage>
        <taxon>Bacteria</taxon>
        <taxon>Bacillati</taxon>
        <taxon>Bacillota</taxon>
        <taxon>Bacilli</taxon>
        <taxon>Bacillales</taxon>
        <taxon>Alicyclobacillaceae</taxon>
        <taxon>Tumebacillus</taxon>
    </lineage>
</organism>
<accession>A0A223CZY1</accession>
<protein>
    <submittedName>
        <fullName evidence="1">Uncharacterized protein</fullName>
    </submittedName>
</protein>
<reference evidence="1 2" key="1">
    <citation type="journal article" date="2015" name="Int. J. Syst. Evol. Microbiol.">
        <title>Tumebacillus algifaecis sp. nov., isolated from decomposing algal scum.</title>
        <authorList>
            <person name="Wu Y.F."/>
            <person name="Zhang B."/>
            <person name="Xing P."/>
            <person name="Wu Q.L."/>
            <person name="Liu S.J."/>
        </authorList>
    </citation>
    <scope>NUCLEOTIDE SEQUENCE [LARGE SCALE GENOMIC DNA]</scope>
    <source>
        <strain evidence="1 2">THMBR28</strain>
    </source>
</reference>
<evidence type="ECO:0000313" key="1">
    <source>
        <dbReference type="EMBL" id="ASS74646.1"/>
    </source>
</evidence>
<dbReference type="KEGG" id="tab:CIG75_06450"/>